<evidence type="ECO:0000256" key="3">
    <source>
        <dbReference type="SAM" id="MobiDB-lite"/>
    </source>
</evidence>
<dbReference type="PANTHER" id="PTHR15074">
    <property type="entry name" value="METHYL-CPG-BINDING PROTEIN"/>
    <property type="match status" value="1"/>
</dbReference>
<name>A0A1L9Q0B6_ASPVE</name>
<dbReference type="InterPro" id="IPR045138">
    <property type="entry name" value="MeCP2/MBD4"/>
</dbReference>
<dbReference type="OrthoDB" id="10265068at2759"/>
<comment type="subcellular location">
    <subcellularLocation>
        <location evidence="1">Nucleus</location>
    </subcellularLocation>
</comment>
<feature type="region of interest" description="Disordered" evidence="3">
    <location>
        <begin position="1"/>
        <end position="64"/>
    </location>
</feature>
<keyword evidence="4" id="KW-0812">Transmembrane</keyword>
<dbReference type="GO" id="GO:0006281">
    <property type="term" value="P:DNA repair"/>
    <property type="evidence" value="ECO:0007669"/>
    <property type="project" value="InterPro"/>
</dbReference>
<keyword evidence="2" id="KW-0539">Nucleus</keyword>
<keyword evidence="4" id="KW-1133">Transmembrane helix</keyword>
<dbReference type="GO" id="GO:0003824">
    <property type="term" value="F:catalytic activity"/>
    <property type="evidence" value="ECO:0007669"/>
    <property type="project" value="InterPro"/>
</dbReference>
<accession>A0A1L9Q0B6</accession>
<dbReference type="GO" id="GO:0005634">
    <property type="term" value="C:nucleus"/>
    <property type="evidence" value="ECO:0007669"/>
    <property type="project" value="UniProtKB-SubCell"/>
</dbReference>
<dbReference type="Proteomes" id="UP000184073">
    <property type="component" value="Unassembled WGS sequence"/>
</dbReference>
<dbReference type="EMBL" id="KV878136">
    <property type="protein sequence ID" value="OJJ07217.1"/>
    <property type="molecule type" value="Genomic_DNA"/>
</dbReference>
<evidence type="ECO:0000256" key="1">
    <source>
        <dbReference type="ARBA" id="ARBA00004123"/>
    </source>
</evidence>
<dbReference type="GO" id="GO:0003677">
    <property type="term" value="F:DNA binding"/>
    <property type="evidence" value="ECO:0007669"/>
    <property type="project" value="InterPro"/>
</dbReference>
<dbReference type="InterPro" id="IPR011257">
    <property type="entry name" value="DNA_glycosylase"/>
</dbReference>
<dbReference type="VEuPathDB" id="FungiDB:ASPVEDRAFT_88471"/>
<evidence type="ECO:0000256" key="2">
    <source>
        <dbReference type="ARBA" id="ARBA00023242"/>
    </source>
</evidence>
<evidence type="ECO:0000256" key="4">
    <source>
        <dbReference type="SAM" id="Phobius"/>
    </source>
</evidence>
<reference evidence="6" key="1">
    <citation type="journal article" date="2017" name="Genome Biol.">
        <title>Comparative genomics reveals high biological diversity and specific adaptations in the industrially and medically important fungal genus Aspergillus.</title>
        <authorList>
            <person name="de Vries R.P."/>
            <person name="Riley R."/>
            <person name="Wiebenga A."/>
            <person name="Aguilar-Osorio G."/>
            <person name="Amillis S."/>
            <person name="Uchima C.A."/>
            <person name="Anderluh G."/>
            <person name="Asadollahi M."/>
            <person name="Askin M."/>
            <person name="Barry K."/>
            <person name="Battaglia E."/>
            <person name="Bayram O."/>
            <person name="Benocci T."/>
            <person name="Braus-Stromeyer S.A."/>
            <person name="Caldana C."/>
            <person name="Canovas D."/>
            <person name="Cerqueira G.C."/>
            <person name="Chen F."/>
            <person name="Chen W."/>
            <person name="Choi C."/>
            <person name="Clum A."/>
            <person name="Dos Santos R.A."/>
            <person name="Damasio A.R."/>
            <person name="Diallinas G."/>
            <person name="Emri T."/>
            <person name="Fekete E."/>
            <person name="Flipphi M."/>
            <person name="Freyberg S."/>
            <person name="Gallo A."/>
            <person name="Gournas C."/>
            <person name="Habgood R."/>
            <person name="Hainaut M."/>
            <person name="Harispe M.L."/>
            <person name="Henrissat B."/>
            <person name="Hilden K.S."/>
            <person name="Hope R."/>
            <person name="Hossain A."/>
            <person name="Karabika E."/>
            <person name="Karaffa L."/>
            <person name="Karanyi Z."/>
            <person name="Krasevec N."/>
            <person name="Kuo A."/>
            <person name="Kusch H."/>
            <person name="LaButti K."/>
            <person name="Lagendijk E.L."/>
            <person name="Lapidus A."/>
            <person name="Levasseur A."/>
            <person name="Lindquist E."/>
            <person name="Lipzen A."/>
            <person name="Logrieco A.F."/>
            <person name="MacCabe A."/>
            <person name="Maekelae M.R."/>
            <person name="Malavazi I."/>
            <person name="Melin P."/>
            <person name="Meyer V."/>
            <person name="Mielnichuk N."/>
            <person name="Miskei M."/>
            <person name="Molnar A.P."/>
            <person name="Mule G."/>
            <person name="Ngan C.Y."/>
            <person name="Orejas M."/>
            <person name="Orosz E."/>
            <person name="Ouedraogo J.P."/>
            <person name="Overkamp K.M."/>
            <person name="Park H.-S."/>
            <person name="Perrone G."/>
            <person name="Piumi F."/>
            <person name="Punt P.J."/>
            <person name="Ram A.F."/>
            <person name="Ramon A."/>
            <person name="Rauscher S."/>
            <person name="Record E."/>
            <person name="Riano-Pachon D.M."/>
            <person name="Robert V."/>
            <person name="Roehrig J."/>
            <person name="Ruller R."/>
            <person name="Salamov A."/>
            <person name="Salih N.S."/>
            <person name="Samson R.A."/>
            <person name="Sandor E."/>
            <person name="Sanguinetti M."/>
            <person name="Schuetze T."/>
            <person name="Sepcic K."/>
            <person name="Shelest E."/>
            <person name="Sherlock G."/>
            <person name="Sophianopoulou V."/>
            <person name="Squina F.M."/>
            <person name="Sun H."/>
            <person name="Susca A."/>
            <person name="Todd R.B."/>
            <person name="Tsang A."/>
            <person name="Unkles S.E."/>
            <person name="van de Wiele N."/>
            <person name="van Rossen-Uffink D."/>
            <person name="Oliveira J.V."/>
            <person name="Vesth T.C."/>
            <person name="Visser J."/>
            <person name="Yu J.-H."/>
            <person name="Zhou M."/>
            <person name="Andersen M.R."/>
            <person name="Archer D.B."/>
            <person name="Baker S.E."/>
            <person name="Benoit I."/>
            <person name="Brakhage A.A."/>
            <person name="Braus G.H."/>
            <person name="Fischer R."/>
            <person name="Frisvad J.C."/>
            <person name="Goldman G.H."/>
            <person name="Houbraken J."/>
            <person name="Oakley B."/>
            <person name="Pocsi I."/>
            <person name="Scazzocchio C."/>
            <person name="Seiboth B."/>
            <person name="vanKuyk P.A."/>
            <person name="Wortman J."/>
            <person name="Dyer P.S."/>
            <person name="Grigoriev I.V."/>
        </authorList>
    </citation>
    <scope>NUCLEOTIDE SEQUENCE [LARGE SCALE GENOMIC DNA]</scope>
    <source>
        <strain evidence="6">CBS 583.65</strain>
    </source>
</reference>
<keyword evidence="4" id="KW-0472">Membrane</keyword>
<feature type="compositionally biased region" description="Polar residues" evidence="3">
    <location>
        <begin position="1"/>
        <end position="13"/>
    </location>
</feature>
<dbReference type="Gene3D" id="1.10.340.30">
    <property type="entry name" value="Hypothetical protein, domain 2"/>
    <property type="match status" value="1"/>
</dbReference>
<evidence type="ECO:0000313" key="6">
    <source>
        <dbReference type="Proteomes" id="UP000184073"/>
    </source>
</evidence>
<dbReference type="STRING" id="1036611.A0A1L9Q0B6"/>
<sequence>MASIQTILPSETITPAKMRLATPEEKTAGDHSCQNGPLMDKLTESREERKTPKHQKPRPRSPLNLIEEKYADNEWHFLVACIYDARTAGPNAPRMLQWLLQRYPDPEAMQCAKQVDILRYFNALDMQARVARLKQLADSYARYPPKLGVVTQKKDRFGREGFESEIAHLKGLTRYHDDAWKIFCRDGLYGREWDDEEAQWGDVDPEDPYLKAYVEWLGEEGEIKQEIKQVGIEETVNMGNRPNILSGRLRLRLFSDLGIWLALGLGLAYNWRLMEFNIIRFYRLFQCDIALGEVQQR</sequence>
<dbReference type="AlphaFoldDB" id="A0A1L9Q0B6"/>
<gene>
    <name evidence="5" type="ORF">ASPVEDRAFT_88471</name>
</gene>
<evidence type="ECO:0000313" key="5">
    <source>
        <dbReference type="EMBL" id="OJJ07217.1"/>
    </source>
</evidence>
<dbReference type="RefSeq" id="XP_040672979.1">
    <property type="nucleotide sequence ID" value="XM_040818332.1"/>
</dbReference>
<dbReference type="PANTHER" id="PTHR15074:SF0">
    <property type="entry name" value="METHYL-CPG-BINDING DOMAIN PROTEIN 4-LIKE PROTEIN"/>
    <property type="match status" value="1"/>
</dbReference>
<keyword evidence="6" id="KW-1185">Reference proteome</keyword>
<feature type="compositionally biased region" description="Basic and acidic residues" evidence="3">
    <location>
        <begin position="41"/>
        <end position="50"/>
    </location>
</feature>
<feature type="transmembrane region" description="Helical" evidence="4">
    <location>
        <begin position="251"/>
        <end position="271"/>
    </location>
</feature>
<dbReference type="SUPFAM" id="SSF48150">
    <property type="entry name" value="DNA-glycosylase"/>
    <property type="match status" value="1"/>
</dbReference>
<organism evidence="5 6">
    <name type="scientific">Aspergillus versicolor CBS 583.65</name>
    <dbReference type="NCBI Taxonomy" id="1036611"/>
    <lineage>
        <taxon>Eukaryota</taxon>
        <taxon>Fungi</taxon>
        <taxon>Dikarya</taxon>
        <taxon>Ascomycota</taxon>
        <taxon>Pezizomycotina</taxon>
        <taxon>Eurotiomycetes</taxon>
        <taxon>Eurotiomycetidae</taxon>
        <taxon>Eurotiales</taxon>
        <taxon>Aspergillaceae</taxon>
        <taxon>Aspergillus</taxon>
        <taxon>Aspergillus subgen. Nidulantes</taxon>
    </lineage>
</organism>
<dbReference type="GeneID" id="63733843"/>
<protein>
    <submittedName>
        <fullName evidence="5">Uncharacterized protein</fullName>
    </submittedName>
</protein>
<proteinExistence type="predicted"/>